<keyword evidence="1" id="KW-0808">Transferase</keyword>
<keyword evidence="1" id="KW-0418">Kinase</keyword>
<dbReference type="GO" id="GO:0016301">
    <property type="term" value="F:kinase activity"/>
    <property type="evidence" value="ECO:0007669"/>
    <property type="project" value="UniProtKB-KW"/>
</dbReference>
<dbReference type="InterPro" id="IPR002763">
    <property type="entry name" value="DUF72"/>
</dbReference>
<dbReference type="AlphaFoldDB" id="A0A1M6Y860"/>
<dbReference type="InterPro" id="IPR036520">
    <property type="entry name" value="UPF0759_sf"/>
</dbReference>
<dbReference type="OrthoDB" id="9780310at2"/>
<dbReference type="PANTHER" id="PTHR30348:SF4">
    <property type="entry name" value="DUF72 DOMAIN-CONTAINING PROTEIN"/>
    <property type="match status" value="1"/>
</dbReference>
<keyword evidence="3" id="KW-1185">Reference proteome</keyword>
<evidence type="ECO:0000313" key="1">
    <source>
        <dbReference type="EMBL" id="OCA71869.1"/>
    </source>
</evidence>
<dbReference type="STRING" id="1423959.SAMN05444407_102396"/>
<dbReference type="Proteomes" id="UP000093508">
    <property type="component" value="Unassembled WGS sequence"/>
</dbReference>
<evidence type="ECO:0000313" key="2">
    <source>
        <dbReference type="EMBL" id="SHL14378.1"/>
    </source>
</evidence>
<evidence type="ECO:0000313" key="4">
    <source>
        <dbReference type="Proteomes" id="UP000184069"/>
    </source>
</evidence>
<accession>A0A1M6Y860</accession>
<dbReference type="Proteomes" id="UP000184069">
    <property type="component" value="Unassembled WGS sequence"/>
</dbReference>
<dbReference type="PANTHER" id="PTHR30348">
    <property type="entry name" value="UNCHARACTERIZED PROTEIN YECE"/>
    <property type="match status" value="1"/>
</dbReference>
<reference evidence="2 4" key="2">
    <citation type="submission" date="2016-11" db="EMBL/GenBank/DDBJ databases">
        <authorList>
            <person name="Jaros S."/>
            <person name="Januszkiewicz K."/>
            <person name="Wedrychowicz H."/>
        </authorList>
    </citation>
    <scope>NUCLEOTIDE SEQUENCE [LARGE SCALE GENOMIC DNA]</scope>
    <source>
        <strain evidence="2 4">DSM 27621</strain>
    </source>
</reference>
<organism evidence="2 4">
    <name type="scientific">Chryseobacterium contaminans</name>
    <dbReference type="NCBI Taxonomy" id="1423959"/>
    <lineage>
        <taxon>Bacteria</taxon>
        <taxon>Pseudomonadati</taxon>
        <taxon>Bacteroidota</taxon>
        <taxon>Flavobacteriia</taxon>
        <taxon>Flavobacteriales</taxon>
        <taxon>Weeksellaceae</taxon>
        <taxon>Chryseobacterium group</taxon>
        <taxon>Chryseobacterium</taxon>
    </lineage>
</organism>
<dbReference type="EMBL" id="FRBM01000002">
    <property type="protein sequence ID" value="SHL14378.1"/>
    <property type="molecule type" value="Genomic_DNA"/>
</dbReference>
<proteinExistence type="predicted"/>
<evidence type="ECO:0000313" key="3">
    <source>
        <dbReference type="Proteomes" id="UP000093508"/>
    </source>
</evidence>
<sequence>MKKENLYIGCSGFYNNDWKGSLYPENAQSKDFLSLYAEVFNAVEINSTFYRKPTAKTLLKWYDDTPESFRFFIKIPKAITHQNRLSDSKNEITLFCDHIHEHLQQKLSGFLYQLPPSFKNTLENTGLILNNTDSRYLNVIEFRHESWWRKEVFDLLKSKNIVFSGVSFPGNLPEDVIINHPEIIYYRLHGKPILYKSEYGENFLNNLAEDLTNTQQTKFIFFNNTWGTAAIKNAMYLKSIFNE</sequence>
<protein>
    <submittedName>
        <fullName evidence="1">Histidine kinase</fullName>
    </submittedName>
    <submittedName>
        <fullName evidence="2">Uncharacterized conserved protein YecE, DUF72 family</fullName>
    </submittedName>
</protein>
<dbReference type="SUPFAM" id="SSF117396">
    <property type="entry name" value="TM1631-like"/>
    <property type="match status" value="1"/>
</dbReference>
<reference evidence="1 3" key="1">
    <citation type="submission" date="2016-07" db="EMBL/GenBank/DDBJ databases">
        <authorList>
            <person name="Jeong J.-J."/>
            <person name="Kim D.W."/>
            <person name="Sang M.K."/>
            <person name="Choi I.-G."/>
            <person name="Kim K.D."/>
        </authorList>
    </citation>
    <scope>NUCLEOTIDE SEQUENCE [LARGE SCALE GENOMIC DNA]</scope>
    <source>
        <strain evidence="1 3">C-26</strain>
    </source>
</reference>
<name>A0A1M6Y860_9FLAO</name>
<dbReference type="EMBL" id="MAYF01000342">
    <property type="protein sequence ID" value="OCA71869.1"/>
    <property type="molecule type" value="Genomic_DNA"/>
</dbReference>
<dbReference type="RefSeq" id="WP_066699729.1">
    <property type="nucleotide sequence ID" value="NZ_FRBM01000002.1"/>
</dbReference>
<dbReference type="Gene3D" id="3.20.20.410">
    <property type="entry name" value="Protein of unknown function UPF0759"/>
    <property type="match status" value="1"/>
</dbReference>
<gene>
    <name evidence="1" type="ORF">BBH99_13615</name>
    <name evidence="2" type="ORF">SAMN05444407_102396</name>
</gene>
<dbReference type="Pfam" id="PF01904">
    <property type="entry name" value="DUF72"/>
    <property type="match status" value="1"/>
</dbReference>